<evidence type="ECO:0000313" key="3">
    <source>
        <dbReference type="Proteomes" id="UP001519924"/>
    </source>
</evidence>
<organism evidence="2 3">
    <name type="scientific">Caldovatus aquaticus</name>
    <dbReference type="NCBI Taxonomy" id="2865671"/>
    <lineage>
        <taxon>Bacteria</taxon>
        <taxon>Pseudomonadati</taxon>
        <taxon>Pseudomonadota</taxon>
        <taxon>Alphaproteobacteria</taxon>
        <taxon>Acetobacterales</taxon>
        <taxon>Roseomonadaceae</taxon>
        <taxon>Caldovatus</taxon>
    </lineage>
</organism>
<dbReference type="EMBL" id="JAHZUY010000001">
    <property type="protein sequence ID" value="MBW8267936.1"/>
    <property type="molecule type" value="Genomic_DNA"/>
</dbReference>
<dbReference type="Proteomes" id="UP001519924">
    <property type="component" value="Unassembled WGS sequence"/>
</dbReference>
<feature type="region of interest" description="Disordered" evidence="1">
    <location>
        <begin position="1"/>
        <end position="26"/>
    </location>
</feature>
<accession>A0ABS7EZE6</accession>
<protein>
    <submittedName>
        <fullName evidence="2">Uncharacterized protein</fullName>
    </submittedName>
</protein>
<reference evidence="2 3" key="1">
    <citation type="submission" date="2021-08" db="EMBL/GenBank/DDBJ databases">
        <title>Caldovatus sediminis gen. nov., sp. nov., a moderately thermophilic bacterium isolated from a hot spring.</title>
        <authorList>
            <person name="Hu C.-J."/>
            <person name="Li W.-J."/>
            <person name="Xian W.-D."/>
        </authorList>
    </citation>
    <scope>NUCLEOTIDE SEQUENCE [LARGE SCALE GENOMIC DNA]</scope>
    <source>
        <strain evidence="2 3">SYSU G05006</strain>
    </source>
</reference>
<name>A0ABS7EZE6_9PROT</name>
<gene>
    <name evidence="2" type="ORF">K1J50_00355</name>
</gene>
<comment type="caution">
    <text evidence="2">The sequence shown here is derived from an EMBL/GenBank/DDBJ whole genome shotgun (WGS) entry which is preliminary data.</text>
</comment>
<dbReference type="RefSeq" id="WP_220115446.1">
    <property type="nucleotide sequence ID" value="NZ_JAHZUY010000001.1"/>
</dbReference>
<keyword evidence="3" id="KW-1185">Reference proteome</keyword>
<evidence type="ECO:0000313" key="2">
    <source>
        <dbReference type="EMBL" id="MBW8267936.1"/>
    </source>
</evidence>
<proteinExistence type="predicted"/>
<sequence>MSGATVLSEIAAERTRQDAQWGGPAHDDTMPLDEFVALIRDYAGWARVKAREGSMVEARQRLIQVAALAVAAVESLDRRGTGRPAVVPRRSAGMDWE</sequence>
<evidence type="ECO:0000256" key="1">
    <source>
        <dbReference type="SAM" id="MobiDB-lite"/>
    </source>
</evidence>